<accession>A0A073B414</accession>
<sequence length="160" mass="18284">MVEVIDLFGAKRVRTSGAVHQLTSCRLERWGLAVECRTPDAPEHDLEITWLLPELGLRLTRFQPRSRHRRPDPAVLTAARIQPDAHSWAWTDLLLGLEIPDRGPARIIHCQQFAAAVTTGSIPPSDAEFALRTVHRALDELSRHHDIRQWLAHQGIYRTW</sequence>
<keyword evidence="2" id="KW-1185">Reference proteome</keyword>
<dbReference type="InterPro" id="IPR035930">
    <property type="entry name" value="FomD-like_sf"/>
</dbReference>
<gene>
    <name evidence="1" type="ORF">GU90_00570</name>
</gene>
<dbReference type="Proteomes" id="UP000031419">
    <property type="component" value="Unassembled WGS sequence"/>
</dbReference>
<dbReference type="eggNOG" id="COG2306">
    <property type="taxonomic scope" value="Bacteria"/>
</dbReference>
<dbReference type="OrthoDB" id="5180714at2"/>
<reference evidence="1 2" key="1">
    <citation type="submission" date="2014-06" db="EMBL/GenBank/DDBJ databases">
        <title>Saccharopolyspora rectivirgula DSM-43113 Genome sequencing.</title>
        <authorList>
            <person name="Barrera C."/>
            <person name="Millon L."/>
            <person name="Rognon B."/>
            <person name="Zaugg C."/>
            <person name="Monod M."/>
        </authorList>
    </citation>
    <scope>NUCLEOTIDE SEQUENCE [LARGE SCALE GENOMIC DNA]</scope>
    <source>
        <strain evidence="1 2">DSM 43113</strain>
    </source>
</reference>
<evidence type="ECO:0000313" key="1">
    <source>
        <dbReference type="EMBL" id="KEI46032.1"/>
    </source>
</evidence>
<dbReference type="SUPFAM" id="SSF159234">
    <property type="entry name" value="FomD-like"/>
    <property type="match status" value="1"/>
</dbReference>
<dbReference type="Gene3D" id="2.40.380.10">
    <property type="entry name" value="FomD-like"/>
    <property type="match status" value="1"/>
</dbReference>
<proteinExistence type="predicted"/>
<dbReference type="STRING" id="28042.GU90_00570"/>
<name>A0A073B414_9PSEU</name>
<evidence type="ECO:0008006" key="3">
    <source>
        <dbReference type="Google" id="ProtNLM"/>
    </source>
</evidence>
<dbReference type="EMBL" id="JNVU01000003">
    <property type="protein sequence ID" value="KEI46032.1"/>
    <property type="molecule type" value="Genomic_DNA"/>
</dbReference>
<organism evidence="1 2">
    <name type="scientific">Saccharopolyspora rectivirgula</name>
    <dbReference type="NCBI Taxonomy" id="28042"/>
    <lineage>
        <taxon>Bacteria</taxon>
        <taxon>Bacillati</taxon>
        <taxon>Actinomycetota</taxon>
        <taxon>Actinomycetes</taxon>
        <taxon>Pseudonocardiales</taxon>
        <taxon>Pseudonocardiaceae</taxon>
        <taxon>Saccharopolyspora</taxon>
    </lineage>
</organism>
<comment type="caution">
    <text evidence="1">The sequence shown here is derived from an EMBL/GenBank/DDBJ whole genome shotgun (WGS) entry which is preliminary data.</text>
</comment>
<dbReference type="AlphaFoldDB" id="A0A073B414"/>
<evidence type="ECO:0000313" key="2">
    <source>
        <dbReference type="Proteomes" id="UP000031419"/>
    </source>
</evidence>
<protein>
    <recommendedName>
        <fullName evidence="3">DUF402 domain-containing protein</fullName>
    </recommendedName>
</protein>